<organism evidence="1 2">
    <name type="scientific">Oedothorax gibbosus</name>
    <dbReference type="NCBI Taxonomy" id="931172"/>
    <lineage>
        <taxon>Eukaryota</taxon>
        <taxon>Metazoa</taxon>
        <taxon>Ecdysozoa</taxon>
        <taxon>Arthropoda</taxon>
        <taxon>Chelicerata</taxon>
        <taxon>Arachnida</taxon>
        <taxon>Araneae</taxon>
        <taxon>Araneomorphae</taxon>
        <taxon>Entelegynae</taxon>
        <taxon>Araneoidea</taxon>
        <taxon>Linyphiidae</taxon>
        <taxon>Erigoninae</taxon>
        <taxon>Oedothorax</taxon>
    </lineage>
</organism>
<dbReference type="AlphaFoldDB" id="A0AAV6UAN2"/>
<evidence type="ECO:0000313" key="2">
    <source>
        <dbReference type="Proteomes" id="UP000827092"/>
    </source>
</evidence>
<dbReference type="EMBL" id="JAFNEN010000527">
    <property type="protein sequence ID" value="KAG8181219.1"/>
    <property type="molecule type" value="Genomic_DNA"/>
</dbReference>
<gene>
    <name evidence="1" type="ORF">JTE90_002901</name>
</gene>
<keyword evidence="2" id="KW-1185">Reference proteome</keyword>
<sequence length="68" mass="7841">MNKSSFRRKEQRGWSVLRRWPPWATPLSPFLLPATDRQGTGPTRNALPHSSLDYAHPFLEFLIPLLSP</sequence>
<accession>A0AAV6UAN2</accession>
<protein>
    <submittedName>
        <fullName evidence="1">Uncharacterized protein</fullName>
    </submittedName>
</protein>
<evidence type="ECO:0000313" key="1">
    <source>
        <dbReference type="EMBL" id="KAG8181219.1"/>
    </source>
</evidence>
<reference evidence="1 2" key="1">
    <citation type="journal article" date="2022" name="Nat. Ecol. Evol.">
        <title>A masculinizing supergene underlies an exaggerated male reproductive morph in a spider.</title>
        <authorList>
            <person name="Hendrickx F."/>
            <person name="De Corte Z."/>
            <person name="Sonet G."/>
            <person name="Van Belleghem S.M."/>
            <person name="Kostlbacher S."/>
            <person name="Vangestel C."/>
        </authorList>
    </citation>
    <scope>NUCLEOTIDE SEQUENCE [LARGE SCALE GENOMIC DNA]</scope>
    <source>
        <strain evidence="1">W744_W776</strain>
    </source>
</reference>
<name>A0AAV6UAN2_9ARAC</name>
<dbReference type="Proteomes" id="UP000827092">
    <property type="component" value="Unassembled WGS sequence"/>
</dbReference>
<proteinExistence type="predicted"/>
<comment type="caution">
    <text evidence="1">The sequence shown here is derived from an EMBL/GenBank/DDBJ whole genome shotgun (WGS) entry which is preliminary data.</text>
</comment>